<keyword evidence="9" id="KW-1185">Reference proteome</keyword>
<dbReference type="PANTHER" id="PTHR43149">
    <property type="entry name" value="ENOYL-COA HYDRATASE"/>
    <property type="match status" value="1"/>
</dbReference>
<comment type="pathway">
    <text evidence="1">Lipid metabolism; fatty acid beta-oxidation.</text>
</comment>
<organism evidence="8 9">
    <name type="scientific">Sphaerisporangium album</name>
    <dbReference type="NCBI Taxonomy" id="509200"/>
    <lineage>
        <taxon>Bacteria</taxon>
        <taxon>Bacillati</taxon>
        <taxon>Actinomycetota</taxon>
        <taxon>Actinomycetes</taxon>
        <taxon>Streptosporangiales</taxon>
        <taxon>Streptosporangiaceae</taxon>
        <taxon>Sphaerisporangium</taxon>
    </lineage>
</organism>
<dbReference type="PROSITE" id="PS00166">
    <property type="entry name" value="ENOYL_COA_HYDRATASE"/>
    <property type="match status" value="1"/>
</dbReference>
<evidence type="ECO:0000256" key="7">
    <source>
        <dbReference type="SAM" id="MobiDB-lite"/>
    </source>
</evidence>
<evidence type="ECO:0000313" key="8">
    <source>
        <dbReference type="EMBL" id="RCG29686.1"/>
    </source>
</evidence>
<reference evidence="8 9" key="1">
    <citation type="submission" date="2018-06" db="EMBL/GenBank/DDBJ databases">
        <title>Sphaerisporangium craniellae sp. nov., isolated from a marine sponge in the South China Sea.</title>
        <authorList>
            <person name="Li L."/>
        </authorList>
    </citation>
    <scope>NUCLEOTIDE SEQUENCE [LARGE SCALE GENOMIC DNA]</scope>
    <source>
        <strain evidence="8 9">CCTCC AA 208026</strain>
    </source>
</reference>
<dbReference type="InterPro" id="IPR014748">
    <property type="entry name" value="Enoyl-CoA_hydra_C"/>
</dbReference>
<gene>
    <name evidence="8" type="ORF">DQ384_19075</name>
</gene>
<dbReference type="InterPro" id="IPR029045">
    <property type="entry name" value="ClpP/crotonase-like_dom_sf"/>
</dbReference>
<evidence type="ECO:0000256" key="4">
    <source>
        <dbReference type="ARBA" id="ARBA00023098"/>
    </source>
</evidence>
<protein>
    <submittedName>
        <fullName evidence="8">Enoyl-CoA hydratase/isomerase family protein</fullName>
    </submittedName>
</protein>
<keyword evidence="3" id="KW-0276">Fatty acid metabolism</keyword>
<dbReference type="SUPFAM" id="SSF52096">
    <property type="entry name" value="ClpP/crotonase"/>
    <property type="match status" value="1"/>
</dbReference>
<evidence type="ECO:0000256" key="6">
    <source>
        <dbReference type="RuleBase" id="RU003707"/>
    </source>
</evidence>
<accession>A0A367FH50</accession>
<comment type="caution">
    <text evidence="8">The sequence shown here is derived from an EMBL/GenBank/DDBJ whole genome shotgun (WGS) entry which is preliminary data.</text>
</comment>
<comment type="similarity">
    <text evidence="2 6">Belongs to the enoyl-CoA hydratase/isomerase family.</text>
</comment>
<feature type="compositionally biased region" description="Low complexity" evidence="7">
    <location>
        <begin position="1"/>
        <end position="18"/>
    </location>
</feature>
<dbReference type="InterPro" id="IPR018376">
    <property type="entry name" value="Enoyl-CoA_hyd/isom_CS"/>
</dbReference>
<dbReference type="Proteomes" id="UP000253094">
    <property type="component" value="Unassembled WGS sequence"/>
</dbReference>
<keyword evidence="5 8" id="KW-0413">Isomerase</keyword>
<name>A0A367FH50_9ACTN</name>
<proteinExistence type="inferred from homology"/>
<dbReference type="GO" id="GO:0006631">
    <property type="term" value="P:fatty acid metabolic process"/>
    <property type="evidence" value="ECO:0007669"/>
    <property type="project" value="UniProtKB-KW"/>
</dbReference>
<dbReference type="PANTHER" id="PTHR43149:SF1">
    <property type="entry name" value="DELTA(3,5)-DELTA(2,4)-DIENOYL-COA ISOMERASE, MITOCHONDRIAL"/>
    <property type="match status" value="1"/>
</dbReference>
<keyword evidence="4" id="KW-0443">Lipid metabolism</keyword>
<dbReference type="CDD" id="cd06558">
    <property type="entry name" value="crotonase-like"/>
    <property type="match status" value="1"/>
</dbReference>
<evidence type="ECO:0000256" key="5">
    <source>
        <dbReference type="ARBA" id="ARBA00023235"/>
    </source>
</evidence>
<dbReference type="EMBL" id="QOIL01000010">
    <property type="protein sequence ID" value="RCG29686.1"/>
    <property type="molecule type" value="Genomic_DNA"/>
</dbReference>
<dbReference type="GO" id="GO:0016853">
    <property type="term" value="F:isomerase activity"/>
    <property type="evidence" value="ECO:0007669"/>
    <property type="project" value="UniProtKB-KW"/>
</dbReference>
<evidence type="ECO:0000256" key="3">
    <source>
        <dbReference type="ARBA" id="ARBA00022832"/>
    </source>
</evidence>
<dbReference type="InterPro" id="IPR045002">
    <property type="entry name" value="Ech1-like"/>
</dbReference>
<evidence type="ECO:0000256" key="2">
    <source>
        <dbReference type="ARBA" id="ARBA00005254"/>
    </source>
</evidence>
<feature type="compositionally biased region" description="Basic and acidic residues" evidence="7">
    <location>
        <begin position="28"/>
        <end position="41"/>
    </location>
</feature>
<dbReference type="Gene3D" id="1.10.12.10">
    <property type="entry name" value="Lyase 2-enoyl-coa Hydratase, Chain A, domain 2"/>
    <property type="match status" value="1"/>
</dbReference>
<dbReference type="Gene3D" id="3.90.226.10">
    <property type="entry name" value="2-enoyl-CoA Hydratase, Chain A, domain 1"/>
    <property type="match status" value="1"/>
</dbReference>
<evidence type="ECO:0000313" key="9">
    <source>
        <dbReference type="Proteomes" id="UP000253094"/>
    </source>
</evidence>
<dbReference type="OrthoDB" id="341912at2"/>
<dbReference type="InterPro" id="IPR001753">
    <property type="entry name" value="Enoyl-CoA_hydra/iso"/>
</dbReference>
<dbReference type="AlphaFoldDB" id="A0A367FH50"/>
<feature type="region of interest" description="Disordered" evidence="7">
    <location>
        <begin position="1"/>
        <end position="41"/>
    </location>
</feature>
<dbReference type="Pfam" id="PF00378">
    <property type="entry name" value="ECH_1"/>
    <property type="match status" value="1"/>
</dbReference>
<sequence length="305" mass="31987">MPEATAGGSAAAISASEGAGPGTNGTRRRSEGVRGEADRALGSEELAEIGMRFEVDGEIATITLDRPDKRNAQTFATWSALARIGSTLPGHVRVVVVRGEGPSFSAGIDLRMFTPEGVPGQGSFASVAALDSDAFERRIQEAQQGFLWLRRPDIVSIAAVQGHAIGAGFQLALSCDLRILAEDARFCMKEPALGLVPDLTGTKPLVDIVGVARAVEICLTARVVEAGEALRLGLAEQVVPREDLEAATAKLASALLTTDRAAAAATKRLLRGAPRRSLEEQAAAERAEQVVRVQTLFAASAAPER</sequence>
<evidence type="ECO:0000256" key="1">
    <source>
        <dbReference type="ARBA" id="ARBA00005005"/>
    </source>
</evidence>